<protein>
    <recommendedName>
        <fullName evidence="6">Ribosome-binding ATPase YchF</fullName>
    </recommendedName>
</protein>
<keyword evidence="3 6" id="KW-0547">Nucleotide-binding</keyword>
<evidence type="ECO:0000256" key="6">
    <source>
        <dbReference type="HAMAP-Rule" id="MF_00944"/>
    </source>
</evidence>
<dbReference type="InterPro" id="IPR041706">
    <property type="entry name" value="YchF_N"/>
</dbReference>
<gene>
    <name evidence="6" type="primary">ychF</name>
    <name evidence="9" type="ORF">AMJ82_06385</name>
</gene>
<dbReference type="InterPro" id="IPR031167">
    <property type="entry name" value="G_OBG"/>
</dbReference>
<dbReference type="PANTHER" id="PTHR23305">
    <property type="entry name" value="OBG GTPASE FAMILY"/>
    <property type="match status" value="1"/>
</dbReference>
<reference evidence="9 10" key="1">
    <citation type="journal article" date="2015" name="Microbiome">
        <title>Genomic resolution of linkages in carbon, nitrogen, and sulfur cycling among widespread estuary sediment bacteria.</title>
        <authorList>
            <person name="Baker B.J."/>
            <person name="Lazar C.S."/>
            <person name="Teske A.P."/>
            <person name="Dick G.J."/>
        </authorList>
    </citation>
    <scope>NUCLEOTIDE SEQUENCE [LARGE SCALE GENOMIC DNA]</scope>
    <source>
        <strain evidence="9">SM23_40</strain>
    </source>
</reference>
<keyword evidence="2" id="KW-0479">Metal-binding</keyword>
<dbReference type="NCBIfam" id="TIGR00231">
    <property type="entry name" value="small_GTP"/>
    <property type="match status" value="1"/>
</dbReference>
<dbReference type="HAMAP" id="MF_00944">
    <property type="entry name" value="YchF_OLA1_ATPase"/>
    <property type="match status" value="1"/>
</dbReference>
<comment type="similarity">
    <text evidence="6">Belongs to the TRAFAC class OBG-HflX-like GTPase superfamily. OBG GTPase family. YchF/OLA1 subfamily.</text>
</comment>
<evidence type="ECO:0000313" key="9">
    <source>
        <dbReference type="EMBL" id="KPK69142.1"/>
    </source>
</evidence>
<feature type="domain" description="TGS" evidence="8">
    <location>
        <begin position="278"/>
        <end position="361"/>
    </location>
</feature>
<dbReference type="FunFam" id="1.10.150.300:FF:000001">
    <property type="entry name" value="Ribosome-binding ATPase YchF"/>
    <property type="match status" value="1"/>
</dbReference>
<dbReference type="PIRSF" id="PIRSF006641">
    <property type="entry name" value="CHP00092"/>
    <property type="match status" value="1"/>
</dbReference>
<feature type="binding site" evidence="6">
    <location>
        <begin position="10"/>
        <end position="15"/>
    </location>
    <ligand>
        <name>ATP</name>
        <dbReference type="ChEBI" id="CHEBI:30616"/>
    </ligand>
</feature>
<dbReference type="GO" id="GO:0005525">
    <property type="term" value="F:GTP binding"/>
    <property type="evidence" value="ECO:0007669"/>
    <property type="project" value="InterPro"/>
</dbReference>
<comment type="caution">
    <text evidence="9">The sequence shown here is derived from an EMBL/GenBank/DDBJ whole genome shotgun (WGS) entry which is preliminary data.</text>
</comment>
<dbReference type="NCBIfam" id="TIGR00092">
    <property type="entry name" value="redox-regulated ATPase YchF"/>
    <property type="match status" value="1"/>
</dbReference>
<dbReference type="Pfam" id="PF06071">
    <property type="entry name" value="YchF-GTPase_C"/>
    <property type="match status" value="1"/>
</dbReference>
<dbReference type="SUPFAM" id="SSF81271">
    <property type="entry name" value="TGS-like"/>
    <property type="match status" value="1"/>
</dbReference>
<dbReference type="CDD" id="cd01900">
    <property type="entry name" value="YchF"/>
    <property type="match status" value="1"/>
</dbReference>
<dbReference type="Gene3D" id="1.10.150.300">
    <property type="entry name" value="TGS-like domain"/>
    <property type="match status" value="1"/>
</dbReference>
<dbReference type="InterPro" id="IPR006073">
    <property type="entry name" value="GTP-bd"/>
</dbReference>
<dbReference type="InterPro" id="IPR005225">
    <property type="entry name" value="Small_GTP-bd"/>
</dbReference>
<dbReference type="InterPro" id="IPR012676">
    <property type="entry name" value="TGS-like"/>
</dbReference>
<dbReference type="AlphaFoldDB" id="A0A0S8G8C2"/>
<dbReference type="Pfam" id="PF01926">
    <property type="entry name" value="MMR_HSR1"/>
    <property type="match status" value="1"/>
</dbReference>
<dbReference type="PRINTS" id="PR00326">
    <property type="entry name" value="GTP1OBG"/>
</dbReference>
<dbReference type="PATRIC" id="fig|1703774.3.peg.2345"/>
<evidence type="ECO:0000313" key="10">
    <source>
        <dbReference type="Proteomes" id="UP000051717"/>
    </source>
</evidence>
<dbReference type="Gene3D" id="3.40.50.300">
    <property type="entry name" value="P-loop containing nucleotide triphosphate hydrolases"/>
    <property type="match status" value="1"/>
</dbReference>
<dbReference type="PANTHER" id="PTHR23305:SF18">
    <property type="entry name" value="OBG-TYPE G DOMAIN-CONTAINING PROTEIN"/>
    <property type="match status" value="1"/>
</dbReference>
<organism evidence="9 10">
    <name type="scientific">candidate division TA06 bacterium SM23_40</name>
    <dbReference type="NCBI Taxonomy" id="1703774"/>
    <lineage>
        <taxon>Bacteria</taxon>
        <taxon>Bacteria division TA06</taxon>
    </lineage>
</organism>
<dbReference type="InterPro" id="IPR004095">
    <property type="entry name" value="TGS"/>
</dbReference>
<comment type="function">
    <text evidence="6">ATPase that binds to both the 70S ribosome and the 50S ribosomal subunit in a nucleotide-independent manner.</text>
</comment>
<dbReference type="PROSITE" id="PS51880">
    <property type="entry name" value="TGS"/>
    <property type="match status" value="1"/>
</dbReference>
<dbReference type="FunFam" id="3.10.20.30:FF:000029">
    <property type="entry name" value="Obg-like ATPase 1"/>
    <property type="match status" value="1"/>
</dbReference>
<dbReference type="InterPro" id="IPR023192">
    <property type="entry name" value="TGS-like_dom_sf"/>
</dbReference>
<name>A0A0S8G8C2_UNCT6</name>
<evidence type="ECO:0000259" key="7">
    <source>
        <dbReference type="PROSITE" id="PS51710"/>
    </source>
</evidence>
<dbReference type="InterPro" id="IPR013029">
    <property type="entry name" value="YchF_C"/>
</dbReference>
<dbReference type="InterPro" id="IPR027417">
    <property type="entry name" value="P-loop_NTPase"/>
</dbReference>
<evidence type="ECO:0000256" key="5">
    <source>
        <dbReference type="ARBA" id="ARBA00022842"/>
    </source>
</evidence>
<dbReference type="InterPro" id="IPR004396">
    <property type="entry name" value="ATPase_YchF/OLA1"/>
</dbReference>
<dbReference type="GO" id="GO:0005737">
    <property type="term" value="C:cytoplasm"/>
    <property type="evidence" value="ECO:0007669"/>
    <property type="project" value="TreeGrafter"/>
</dbReference>
<evidence type="ECO:0000256" key="2">
    <source>
        <dbReference type="ARBA" id="ARBA00022723"/>
    </source>
</evidence>
<dbReference type="EMBL" id="LJUI01000046">
    <property type="protein sequence ID" value="KPK69142.1"/>
    <property type="molecule type" value="Genomic_DNA"/>
</dbReference>
<dbReference type="Gene3D" id="3.10.20.30">
    <property type="match status" value="1"/>
</dbReference>
<feature type="domain" description="OBG-type G" evidence="7">
    <location>
        <begin position="1"/>
        <end position="256"/>
    </location>
</feature>
<comment type="cofactor">
    <cofactor evidence="1">
        <name>Mg(2+)</name>
        <dbReference type="ChEBI" id="CHEBI:18420"/>
    </cofactor>
</comment>
<evidence type="ECO:0000259" key="8">
    <source>
        <dbReference type="PROSITE" id="PS51880"/>
    </source>
</evidence>
<dbReference type="GO" id="GO:0043023">
    <property type="term" value="F:ribosomal large subunit binding"/>
    <property type="evidence" value="ECO:0007669"/>
    <property type="project" value="UniProtKB-UniRule"/>
</dbReference>
<evidence type="ECO:0000256" key="1">
    <source>
        <dbReference type="ARBA" id="ARBA00001946"/>
    </source>
</evidence>
<dbReference type="PROSITE" id="PS51710">
    <property type="entry name" value="G_OBG"/>
    <property type="match status" value="1"/>
</dbReference>
<keyword evidence="4 6" id="KW-0067">ATP-binding</keyword>
<sequence>MRLGIIGLPNVGKSTLLNALTKADAEVGAYPFTTIDRNIGIVEVRDERLDRLGELLKPEKLTPARVEVVDIAGLVRGASKGEGLGNRFLGHIREVDCVLHVVRLFRDENVAHVEQGIDPRRDVEIINLELALADLDTVAKQIEKTRKAGKTGDAGAEKRLEALGRIEAALNDGTASAAAREDDEIAGVARELFLLTTKPTLYVANCGEEDLSAGQIEGVRILEELAASEGRGVVVVSAKSESELAELSLEECGRFRAELGLEEFDAATVVERGYCLLDLITFYTIVGTETRAWSLIRGTPMVEAAGRIHTDMAKGFIKAEVVSCDRLFELSSWEAAREHGELRIEGRDYVVQDGDVVHVRFHV</sequence>
<dbReference type="GO" id="GO:0016887">
    <property type="term" value="F:ATP hydrolysis activity"/>
    <property type="evidence" value="ECO:0007669"/>
    <property type="project" value="UniProtKB-UniRule"/>
</dbReference>
<dbReference type="GO" id="GO:0046872">
    <property type="term" value="F:metal ion binding"/>
    <property type="evidence" value="ECO:0007669"/>
    <property type="project" value="UniProtKB-KW"/>
</dbReference>
<dbReference type="Proteomes" id="UP000051717">
    <property type="component" value="Unassembled WGS sequence"/>
</dbReference>
<proteinExistence type="inferred from homology"/>
<dbReference type="GO" id="GO:0005524">
    <property type="term" value="F:ATP binding"/>
    <property type="evidence" value="ECO:0007669"/>
    <property type="project" value="UniProtKB-UniRule"/>
</dbReference>
<dbReference type="InterPro" id="IPR012675">
    <property type="entry name" value="Beta-grasp_dom_sf"/>
</dbReference>
<accession>A0A0S8G8C2</accession>
<keyword evidence="5" id="KW-0460">Magnesium</keyword>
<evidence type="ECO:0000256" key="4">
    <source>
        <dbReference type="ARBA" id="ARBA00022840"/>
    </source>
</evidence>
<evidence type="ECO:0000256" key="3">
    <source>
        <dbReference type="ARBA" id="ARBA00022741"/>
    </source>
</evidence>
<dbReference type="SUPFAM" id="SSF52540">
    <property type="entry name" value="P-loop containing nucleoside triphosphate hydrolases"/>
    <property type="match status" value="1"/>
</dbReference>